<dbReference type="Gene3D" id="3.10.20.440">
    <property type="entry name" value="2Fe-2S iron-sulphur cluster binding domain, sarcosine oxidase, alpha subunit, N-terminal domain"/>
    <property type="match status" value="1"/>
</dbReference>
<dbReference type="PRINTS" id="PR00368">
    <property type="entry name" value="FADPNR"/>
</dbReference>
<evidence type="ECO:0000313" key="7">
    <source>
        <dbReference type="EMBL" id="QCI69533.1"/>
    </source>
</evidence>
<dbReference type="SUPFAM" id="SSF51905">
    <property type="entry name" value="FAD/NAD(P)-binding domain"/>
    <property type="match status" value="1"/>
</dbReference>
<dbReference type="InterPro" id="IPR041854">
    <property type="entry name" value="BFD-like_2Fe2S-bd_dom_sf"/>
</dbReference>
<evidence type="ECO:0000313" key="8">
    <source>
        <dbReference type="Proteomes" id="UP000298781"/>
    </source>
</evidence>
<dbReference type="Pfam" id="PF01571">
    <property type="entry name" value="GCV_T"/>
    <property type="match status" value="1"/>
</dbReference>
<dbReference type="InterPro" id="IPR006277">
    <property type="entry name" value="Sarcosine_oxidase_asu"/>
</dbReference>
<reference evidence="7 8" key="1">
    <citation type="submission" date="2019-04" db="EMBL/GenBank/DDBJ databases">
        <title>Phreatobacter aquaticus sp. nov.</title>
        <authorList>
            <person name="Choi A."/>
        </authorList>
    </citation>
    <scope>NUCLEOTIDE SEQUENCE [LARGE SCALE GENOMIC DNA]</scope>
    <source>
        <strain evidence="7 8">KCTC 52518</strain>
    </source>
</reference>
<keyword evidence="8" id="KW-1185">Reference proteome</keyword>
<evidence type="ECO:0000259" key="4">
    <source>
        <dbReference type="Pfam" id="PF07992"/>
    </source>
</evidence>
<dbReference type="Pfam" id="PF17806">
    <property type="entry name" value="SO_alpha_A3"/>
    <property type="match status" value="1"/>
</dbReference>
<dbReference type="InterPro" id="IPR029043">
    <property type="entry name" value="GcvT/YgfZ_C"/>
</dbReference>
<protein>
    <submittedName>
        <fullName evidence="7">Sarcosine oxidase subunit alpha family protein</fullName>
    </submittedName>
</protein>
<dbReference type="EMBL" id="CP039690">
    <property type="protein sequence ID" value="QCI69533.1"/>
    <property type="molecule type" value="Genomic_DNA"/>
</dbReference>
<dbReference type="PANTHER" id="PTHR43757:SF2">
    <property type="entry name" value="AMINOMETHYLTRANSFERASE, MITOCHONDRIAL"/>
    <property type="match status" value="1"/>
</dbReference>
<dbReference type="InterPro" id="IPR041117">
    <property type="entry name" value="SoxA_A3"/>
</dbReference>
<dbReference type="Pfam" id="PF08669">
    <property type="entry name" value="GCV_T_C"/>
    <property type="match status" value="1"/>
</dbReference>
<dbReference type="InterPro" id="IPR027266">
    <property type="entry name" value="TrmE/GcvT-like"/>
</dbReference>
<evidence type="ECO:0000256" key="1">
    <source>
        <dbReference type="ARBA" id="ARBA00008609"/>
    </source>
</evidence>
<dbReference type="GO" id="GO:0046653">
    <property type="term" value="P:tetrahydrofolate metabolic process"/>
    <property type="evidence" value="ECO:0007669"/>
    <property type="project" value="InterPro"/>
</dbReference>
<dbReference type="SUPFAM" id="SSF101790">
    <property type="entry name" value="Aminomethyltransferase beta-barrel domain"/>
    <property type="match status" value="1"/>
</dbReference>
<dbReference type="InterPro" id="IPR023753">
    <property type="entry name" value="FAD/NAD-binding_dom"/>
</dbReference>
<evidence type="ECO:0000259" key="6">
    <source>
        <dbReference type="Pfam" id="PF17806"/>
    </source>
</evidence>
<dbReference type="Pfam" id="PF07992">
    <property type="entry name" value="Pyr_redox_2"/>
    <property type="match status" value="1"/>
</dbReference>
<gene>
    <name evidence="7" type="ORF">E8M01_31965</name>
</gene>
<sequence length="991" mass="104753">MAGGHGLDRERRLSFTFDGRSFSGFAGDTLASALMANGVRRVGRSFKYHRPRGILSAGPEEPNAILRVGAGSRAEPNSRATVVELHQGLVAESQNRFPSLDFDLGAANSLIARFLPSGFYYKTFMGPQFAGQNRAWMIYERFIRAAAGMGKPVRHADPDVYEHRTVHCDVLVVGGGPAGLAAAHAAADAGADVIIVDERPALGGQLCFETYEIDGLPAPDFARRSAADLAGRPNVAILTRTTAFGFYDHGTVALAERVTDHLGAVAPASLPRQRRWQVKARRIVLAQGAIERPLVFADNDLPGVMQASAVRRYANQFAAAAGKQVLVATANDDGYRTALDLAAKDVRIALIADARPTPGPIADLARLADIRVVTGYVPTQAIGRGEVQGCAIAPTGGGKGWIVGCDAIAVSGGFTPSVHLHSQAGGKLIWRDDIGGFVPGLIGQAAVSAGAANGTFGLAAIVKEAAMAGADAAEACGFARRALPEWAVKEDDAAPAQPLWVVALPEGLKAKRFVDFQNDVTADDLGLAVRENYRSVEHVKRYTTLGMGTDQGKTSNLNGLAIVAEKRGTTIAEAGTTTFRPPYTPVTLGALVGAETGKHHAPVRRTPLDAWHRTHGAVMTSAGLWERPKTYIRPGETYREAWIRETLAVRSGVGLCDVSTLGKIDVQGPDAQVFLDRLYCNPMASLAIGKARYGLMLRDDGMVFDDGTVTRVGDTRFYLTTTTANAGKVLSHMEFLLATAWTDLKVQVASISDHFGQIAVAGPRSRAVLETAAGISLGDDVLPHLGTLALELAGHRCRLFRVSYSGERAYEVSVPWRATAEVWNRLMTAGSADGIVPYGLEAMGAMRIEKGHVAGAELDGRTTPADLGLGRMVSTKKAFVGKVLLGREGLRDPDRLKLVGLEPIDGATSIPAGANLVRDPAAPTPMPILGHVTSATHSPTLGRPIALALIKPSAVAEGKELFAAAPLLDLSIAVKVCDPVFVDAGGGRMHG</sequence>
<dbReference type="InterPro" id="IPR028896">
    <property type="entry name" value="GcvT/YgfZ/DmdA"/>
</dbReference>
<dbReference type="OrthoDB" id="5287468at2"/>
<dbReference type="Proteomes" id="UP000298781">
    <property type="component" value="Chromosome"/>
</dbReference>
<feature type="domain" description="GCVT N-terminal" evidence="3">
    <location>
        <begin position="609"/>
        <end position="877"/>
    </location>
</feature>
<keyword evidence="2" id="KW-0560">Oxidoreductase</keyword>
<dbReference type="PRINTS" id="PR00469">
    <property type="entry name" value="PNDRDTASEII"/>
</dbReference>
<dbReference type="Gene3D" id="3.30.1360.120">
    <property type="entry name" value="Probable tRNA modification gtpase trme, domain 1"/>
    <property type="match status" value="1"/>
</dbReference>
<dbReference type="Gene3D" id="3.50.50.60">
    <property type="entry name" value="FAD/NAD(P)-binding domain"/>
    <property type="match status" value="1"/>
</dbReference>
<dbReference type="PANTHER" id="PTHR43757">
    <property type="entry name" value="AMINOMETHYLTRANSFERASE"/>
    <property type="match status" value="1"/>
</dbReference>
<feature type="domain" description="SoxA A3" evidence="6">
    <location>
        <begin position="510"/>
        <end position="591"/>
    </location>
</feature>
<dbReference type="InterPro" id="IPR006222">
    <property type="entry name" value="GCVT_N"/>
</dbReference>
<dbReference type="GO" id="GO:0008115">
    <property type="term" value="F:sarcosine oxidase activity"/>
    <property type="evidence" value="ECO:0007669"/>
    <property type="project" value="InterPro"/>
</dbReference>
<dbReference type="AlphaFoldDB" id="A0A4D7BGM8"/>
<dbReference type="InterPro" id="IPR042204">
    <property type="entry name" value="2Fe-2S-bd_N"/>
</dbReference>
<dbReference type="InterPro" id="IPR013977">
    <property type="entry name" value="GcvT_C"/>
</dbReference>
<feature type="domain" description="FAD/NAD(P)-binding" evidence="4">
    <location>
        <begin position="169"/>
        <end position="431"/>
    </location>
</feature>
<dbReference type="SUPFAM" id="SSF103025">
    <property type="entry name" value="Folate-binding domain"/>
    <property type="match status" value="1"/>
</dbReference>
<dbReference type="NCBIfam" id="TIGR01372">
    <property type="entry name" value="soxA"/>
    <property type="match status" value="1"/>
</dbReference>
<evidence type="ECO:0000256" key="2">
    <source>
        <dbReference type="ARBA" id="ARBA00023002"/>
    </source>
</evidence>
<organism evidence="7 8">
    <name type="scientific">Phreatobacter stygius</name>
    <dbReference type="NCBI Taxonomy" id="1940610"/>
    <lineage>
        <taxon>Bacteria</taxon>
        <taxon>Pseudomonadati</taxon>
        <taxon>Pseudomonadota</taxon>
        <taxon>Alphaproteobacteria</taxon>
        <taxon>Hyphomicrobiales</taxon>
        <taxon>Phreatobacteraceae</taxon>
        <taxon>Phreatobacter</taxon>
    </lineage>
</organism>
<accession>A0A4D7BGM8</accession>
<feature type="domain" description="Aminomethyltransferase C-terminal" evidence="5">
    <location>
        <begin position="897"/>
        <end position="983"/>
    </location>
</feature>
<dbReference type="InterPro" id="IPR036188">
    <property type="entry name" value="FAD/NAD-bd_sf"/>
</dbReference>
<comment type="similarity">
    <text evidence="1">Belongs to the GcvT family.</text>
</comment>
<evidence type="ECO:0000259" key="5">
    <source>
        <dbReference type="Pfam" id="PF08669"/>
    </source>
</evidence>
<dbReference type="Pfam" id="PF13510">
    <property type="entry name" value="Fer2_4"/>
    <property type="match status" value="1"/>
</dbReference>
<dbReference type="Gene3D" id="1.10.10.1100">
    <property type="entry name" value="BFD-like [2Fe-2S]-binding domain"/>
    <property type="match status" value="1"/>
</dbReference>
<proteinExistence type="inferred from homology"/>
<dbReference type="PIRSF" id="PIRSF037980">
    <property type="entry name" value="SoxA"/>
    <property type="match status" value="1"/>
</dbReference>
<name>A0A4D7BGM8_9HYPH</name>
<dbReference type="KEGG" id="pstg:E8M01_31965"/>
<evidence type="ECO:0000259" key="3">
    <source>
        <dbReference type="Pfam" id="PF01571"/>
    </source>
</evidence>